<dbReference type="OrthoDB" id="6435683at2759"/>
<proteinExistence type="predicted"/>
<dbReference type="EMBL" id="MUJZ01031991">
    <property type="protein sequence ID" value="OTF77564.1"/>
    <property type="molecule type" value="Genomic_DNA"/>
</dbReference>
<keyword evidence="3" id="KW-1185">Reference proteome</keyword>
<name>A0A1Y3BC06_EURMA</name>
<protein>
    <submittedName>
        <fullName evidence="2">Uncharacterized protein</fullName>
    </submittedName>
</protein>
<accession>A0A1Y3BC06</accession>
<feature type="non-terminal residue" evidence="2">
    <location>
        <position position="459"/>
    </location>
</feature>
<dbReference type="Proteomes" id="UP000194236">
    <property type="component" value="Unassembled WGS sequence"/>
</dbReference>
<evidence type="ECO:0000313" key="2">
    <source>
        <dbReference type="EMBL" id="OTF77564.1"/>
    </source>
</evidence>
<feature type="compositionally biased region" description="Low complexity" evidence="1">
    <location>
        <begin position="246"/>
        <end position="262"/>
    </location>
</feature>
<feature type="compositionally biased region" description="Polar residues" evidence="1">
    <location>
        <begin position="89"/>
        <end position="99"/>
    </location>
</feature>
<reference evidence="2 3" key="1">
    <citation type="submission" date="2017-03" db="EMBL/GenBank/DDBJ databases">
        <title>Genome Survey of Euroglyphus maynei.</title>
        <authorList>
            <person name="Arlian L.G."/>
            <person name="Morgan M.S."/>
            <person name="Rider S.D."/>
        </authorList>
    </citation>
    <scope>NUCLEOTIDE SEQUENCE [LARGE SCALE GENOMIC DNA]</scope>
    <source>
        <strain evidence="2">Arlian Lab</strain>
        <tissue evidence="2">Whole body</tissue>
    </source>
</reference>
<comment type="caution">
    <text evidence="2">The sequence shown here is derived from an EMBL/GenBank/DDBJ whole genome shotgun (WGS) entry which is preliminary data.</text>
</comment>
<evidence type="ECO:0000313" key="3">
    <source>
        <dbReference type="Proteomes" id="UP000194236"/>
    </source>
</evidence>
<feature type="compositionally biased region" description="Low complexity" evidence="1">
    <location>
        <begin position="129"/>
        <end position="139"/>
    </location>
</feature>
<feature type="compositionally biased region" description="Low complexity" evidence="1">
    <location>
        <begin position="23"/>
        <end position="36"/>
    </location>
</feature>
<feature type="region of interest" description="Disordered" evidence="1">
    <location>
        <begin position="439"/>
        <end position="459"/>
    </location>
</feature>
<feature type="region of interest" description="Disordered" evidence="1">
    <location>
        <begin position="246"/>
        <end position="268"/>
    </location>
</feature>
<dbReference type="AlphaFoldDB" id="A0A1Y3BC06"/>
<feature type="region of interest" description="Disordered" evidence="1">
    <location>
        <begin position="16"/>
        <end position="52"/>
    </location>
</feature>
<organism evidence="2 3">
    <name type="scientific">Euroglyphus maynei</name>
    <name type="common">Mayne's house dust mite</name>
    <dbReference type="NCBI Taxonomy" id="6958"/>
    <lineage>
        <taxon>Eukaryota</taxon>
        <taxon>Metazoa</taxon>
        <taxon>Ecdysozoa</taxon>
        <taxon>Arthropoda</taxon>
        <taxon>Chelicerata</taxon>
        <taxon>Arachnida</taxon>
        <taxon>Acari</taxon>
        <taxon>Acariformes</taxon>
        <taxon>Sarcoptiformes</taxon>
        <taxon>Astigmata</taxon>
        <taxon>Psoroptidia</taxon>
        <taxon>Analgoidea</taxon>
        <taxon>Pyroglyphidae</taxon>
        <taxon>Pyroglyphinae</taxon>
        <taxon>Euroglyphus</taxon>
    </lineage>
</organism>
<feature type="region of interest" description="Disordered" evidence="1">
    <location>
        <begin position="188"/>
        <end position="207"/>
    </location>
</feature>
<feature type="compositionally biased region" description="Basic and acidic residues" evidence="1">
    <location>
        <begin position="362"/>
        <end position="375"/>
    </location>
</feature>
<feature type="compositionally biased region" description="Low complexity" evidence="1">
    <location>
        <begin position="448"/>
        <end position="459"/>
    </location>
</feature>
<evidence type="ECO:0000256" key="1">
    <source>
        <dbReference type="SAM" id="MobiDB-lite"/>
    </source>
</evidence>
<feature type="region of interest" description="Disordered" evidence="1">
    <location>
        <begin position="82"/>
        <end position="162"/>
    </location>
</feature>
<sequence length="459" mass="52903">MTMVIEVCHLHLRLRNNGDVDDNNNNNNNNNNIDKSLNNRRQPVLSNDADDSYWLGRPNSDLLAYFDDNDYHDIHHENLQDYDIPRRPVSNTNRAQSQNDELENKRTTINDDGQPWFQNVNFEQRRPITTTSSSQSTLSANQRGNQGWRSTTRAVNTPTTRTPTLLPRKALRFGDNGEHEEEFLLTDDGAHRHIPDNDLGDYRRKPAKNDRDSYRIVSYQQQNPITTTAPQTTTTTTAARTQPIWFQQTTPPPTTTRQSATQIGSRPRHIGTSVRRKVIRKKIIPQTTTTTTTTPAPTIRNVADFWNNNDPWKSFRYESINRVQPNQPNLYPTTIVPRQISSIRRTIPQFEPRQRFERKPVLRDESEDANERINDNDDDDDVAGRNFAYNTPEIVRNRNSSHRLHMDDDLLIPKNKVKDVSNNINNNGVRFKPVTRKPLINQPVTPSTITTTTTTTTAH</sequence>
<gene>
    <name evidence="2" type="ORF">BLA29_002984</name>
</gene>
<feature type="compositionally biased region" description="Low complexity" evidence="1">
    <location>
        <begin position="149"/>
        <end position="162"/>
    </location>
</feature>
<feature type="region of interest" description="Disordered" evidence="1">
    <location>
        <begin position="362"/>
        <end position="385"/>
    </location>
</feature>